<evidence type="ECO:0000256" key="2">
    <source>
        <dbReference type="SAM" id="Phobius"/>
    </source>
</evidence>
<gene>
    <name evidence="3" type="ORF">EW145_g4174</name>
</gene>
<comment type="caution">
    <text evidence="3">The sequence shown here is derived from an EMBL/GenBank/DDBJ whole genome shotgun (WGS) entry which is preliminary data.</text>
</comment>
<dbReference type="AlphaFoldDB" id="A0A4S4L6B2"/>
<evidence type="ECO:0000313" key="4">
    <source>
        <dbReference type="Proteomes" id="UP000308199"/>
    </source>
</evidence>
<reference evidence="3 4" key="1">
    <citation type="submission" date="2019-02" db="EMBL/GenBank/DDBJ databases">
        <title>Genome sequencing of the rare red list fungi Phellinidium pouzarii.</title>
        <authorList>
            <person name="Buettner E."/>
            <person name="Kellner H."/>
        </authorList>
    </citation>
    <scope>NUCLEOTIDE SEQUENCE [LARGE SCALE GENOMIC DNA]</scope>
    <source>
        <strain evidence="3 4">DSM 108285</strain>
    </source>
</reference>
<keyword evidence="4" id="KW-1185">Reference proteome</keyword>
<feature type="compositionally biased region" description="Low complexity" evidence="1">
    <location>
        <begin position="156"/>
        <end position="176"/>
    </location>
</feature>
<feature type="transmembrane region" description="Helical" evidence="2">
    <location>
        <begin position="96"/>
        <end position="116"/>
    </location>
</feature>
<dbReference type="EMBL" id="SGPK01000203">
    <property type="protein sequence ID" value="THH06308.1"/>
    <property type="molecule type" value="Genomic_DNA"/>
</dbReference>
<feature type="region of interest" description="Disordered" evidence="1">
    <location>
        <begin position="118"/>
        <end position="183"/>
    </location>
</feature>
<protein>
    <submittedName>
        <fullName evidence="3">Uncharacterized protein</fullName>
    </submittedName>
</protein>
<keyword evidence="2" id="KW-0812">Transmembrane</keyword>
<sequence>MSNGASYDKALLDDAPQVTPHQRQRFYDADILLSDANQQQHENGTNGAAGRPTGAAAPAQRSNTDIESGRVHSKEYTPLPPPAVHRLPWYKSRTGIIAIVIVILVIIGAVVGGAVGGTQANKNKSSITTPTHSQSTITALSTSALPTSQGAGQGGVASANGQVSTSSIPVPSSSTPENASQGS</sequence>
<evidence type="ECO:0000313" key="3">
    <source>
        <dbReference type="EMBL" id="THH06308.1"/>
    </source>
</evidence>
<evidence type="ECO:0000256" key="1">
    <source>
        <dbReference type="SAM" id="MobiDB-lite"/>
    </source>
</evidence>
<organism evidence="3 4">
    <name type="scientific">Phellinidium pouzarii</name>
    <dbReference type="NCBI Taxonomy" id="167371"/>
    <lineage>
        <taxon>Eukaryota</taxon>
        <taxon>Fungi</taxon>
        <taxon>Dikarya</taxon>
        <taxon>Basidiomycota</taxon>
        <taxon>Agaricomycotina</taxon>
        <taxon>Agaricomycetes</taxon>
        <taxon>Hymenochaetales</taxon>
        <taxon>Hymenochaetaceae</taxon>
        <taxon>Phellinidium</taxon>
    </lineage>
</organism>
<name>A0A4S4L6B2_9AGAM</name>
<feature type="compositionally biased region" description="Low complexity" evidence="1">
    <location>
        <begin position="43"/>
        <end position="59"/>
    </location>
</feature>
<feature type="region of interest" description="Disordered" evidence="1">
    <location>
        <begin position="39"/>
        <end position="85"/>
    </location>
</feature>
<keyword evidence="2" id="KW-1133">Transmembrane helix</keyword>
<keyword evidence="2" id="KW-0472">Membrane</keyword>
<feature type="compositionally biased region" description="Polar residues" evidence="1">
    <location>
        <begin position="118"/>
        <end position="147"/>
    </location>
</feature>
<proteinExistence type="predicted"/>
<dbReference type="OrthoDB" id="3264830at2759"/>
<accession>A0A4S4L6B2</accession>
<dbReference type="Proteomes" id="UP000308199">
    <property type="component" value="Unassembled WGS sequence"/>
</dbReference>